<gene>
    <name evidence="2" type="ORF">CMEL01_08497</name>
</gene>
<dbReference type="AlphaFoldDB" id="A0AAI9U3M5"/>
<protein>
    <submittedName>
        <fullName evidence="2">Uncharacterized protein</fullName>
    </submittedName>
</protein>
<accession>A0AAI9U3M5</accession>
<feature type="region of interest" description="Disordered" evidence="1">
    <location>
        <begin position="1"/>
        <end position="47"/>
    </location>
</feature>
<evidence type="ECO:0000313" key="2">
    <source>
        <dbReference type="EMBL" id="KAK1449182.1"/>
    </source>
</evidence>
<comment type="caution">
    <text evidence="2">The sequence shown here is derived from an EMBL/GenBank/DDBJ whole genome shotgun (WGS) entry which is preliminary data.</text>
</comment>
<sequence length="173" mass="18918">MGSTLGGLEANDWQIPAPPPFRPLTLPSLTQPQHLQTSHPPSKLTDINSQVSTQSCSDFVSPPPQLGVGDGCNCVQCGKCIASMAGLAVLYSHLGGLAPIPSAIWLELSTGEACQTETRRSRGPDHIAVRAVWLWEMIQFITLWQIRIDVFVCNLARLCMSWHLPSFAVNFYC</sequence>
<name>A0AAI9U3M5_9PEZI</name>
<evidence type="ECO:0000313" key="3">
    <source>
        <dbReference type="Proteomes" id="UP001239795"/>
    </source>
</evidence>
<proteinExistence type="predicted"/>
<reference evidence="2 3" key="1">
    <citation type="submission" date="2016-10" db="EMBL/GenBank/DDBJ databases">
        <title>The genome sequence of Colletotrichum fioriniae PJ7.</title>
        <authorList>
            <person name="Baroncelli R."/>
        </authorList>
    </citation>
    <scope>NUCLEOTIDE SEQUENCE [LARGE SCALE GENOMIC DNA]</scope>
    <source>
        <strain evidence="2">Col 31</strain>
    </source>
</reference>
<feature type="compositionally biased region" description="Polar residues" evidence="1">
    <location>
        <begin position="30"/>
        <end position="47"/>
    </location>
</feature>
<keyword evidence="3" id="KW-1185">Reference proteome</keyword>
<dbReference type="EMBL" id="MLGG01000068">
    <property type="protein sequence ID" value="KAK1449182.1"/>
    <property type="molecule type" value="Genomic_DNA"/>
</dbReference>
<evidence type="ECO:0000256" key="1">
    <source>
        <dbReference type="SAM" id="MobiDB-lite"/>
    </source>
</evidence>
<organism evidence="2 3">
    <name type="scientific">Colletotrichum melonis</name>
    <dbReference type="NCBI Taxonomy" id="1209925"/>
    <lineage>
        <taxon>Eukaryota</taxon>
        <taxon>Fungi</taxon>
        <taxon>Dikarya</taxon>
        <taxon>Ascomycota</taxon>
        <taxon>Pezizomycotina</taxon>
        <taxon>Sordariomycetes</taxon>
        <taxon>Hypocreomycetidae</taxon>
        <taxon>Glomerellales</taxon>
        <taxon>Glomerellaceae</taxon>
        <taxon>Colletotrichum</taxon>
        <taxon>Colletotrichum acutatum species complex</taxon>
    </lineage>
</organism>
<dbReference type="Proteomes" id="UP001239795">
    <property type="component" value="Unassembled WGS sequence"/>
</dbReference>